<sequence length="96" mass="10598">MQGLKRTAFCSVNIGPPDLRGPKKELNCQLPVTCMHQGMQTGWKGYIAVHSAPQYFVILVMPTAEVYSAEESVLEEKSTVDIEKGALNMRAKTAEK</sequence>
<dbReference type="EMBL" id="BAAAET010000002">
    <property type="protein sequence ID" value="GAA0688298.1"/>
    <property type="molecule type" value="Genomic_DNA"/>
</dbReference>
<gene>
    <name evidence="1" type="ORF">GCM10009104_13040</name>
</gene>
<reference evidence="1 2" key="1">
    <citation type="journal article" date="2019" name="Int. J. Syst. Evol. Microbiol.">
        <title>The Global Catalogue of Microorganisms (GCM) 10K type strain sequencing project: providing services to taxonomists for standard genome sequencing and annotation.</title>
        <authorList>
            <consortium name="The Broad Institute Genomics Platform"/>
            <consortium name="The Broad Institute Genome Sequencing Center for Infectious Disease"/>
            <person name="Wu L."/>
            <person name="Ma J."/>
        </authorList>
    </citation>
    <scope>NUCLEOTIDE SEQUENCE [LARGE SCALE GENOMIC DNA]</scope>
    <source>
        <strain evidence="1 2">JCM 15134</strain>
    </source>
</reference>
<name>A0ABN1I4S2_9GAMM</name>
<organism evidence="1 2">
    <name type="scientific">Marinobacterium maritimum</name>
    <dbReference type="NCBI Taxonomy" id="500162"/>
    <lineage>
        <taxon>Bacteria</taxon>
        <taxon>Pseudomonadati</taxon>
        <taxon>Pseudomonadota</taxon>
        <taxon>Gammaproteobacteria</taxon>
        <taxon>Oceanospirillales</taxon>
        <taxon>Oceanospirillaceae</taxon>
        <taxon>Marinobacterium</taxon>
    </lineage>
</organism>
<evidence type="ECO:0000313" key="1">
    <source>
        <dbReference type="EMBL" id="GAA0688298.1"/>
    </source>
</evidence>
<evidence type="ECO:0000313" key="2">
    <source>
        <dbReference type="Proteomes" id="UP001499915"/>
    </source>
</evidence>
<dbReference type="Proteomes" id="UP001499915">
    <property type="component" value="Unassembled WGS sequence"/>
</dbReference>
<accession>A0ABN1I4S2</accession>
<proteinExistence type="predicted"/>
<protein>
    <submittedName>
        <fullName evidence="1">Uncharacterized protein</fullName>
    </submittedName>
</protein>
<keyword evidence="2" id="KW-1185">Reference proteome</keyword>
<comment type="caution">
    <text evidence="1">The sequence shown here is derived from an EMBL/GenBank/DDBJ whole genome shotgun (WGS) entry which is preliminary data.</text>
</comment>
<dbReference type="RefSeq" id="WP_343804115.1">
    <property type="nucleotide sequence ID" value="NZ_BAAAET010000002.1"/>
</dbReference>